<dbReference type="Pfam" id="PF26051">
    <property type="entry name" value="PWI_ABCF3"/>
    <property type="match status" value="1"/>
</dbReference>
<evidence type="ECO:0000313" key="3">
    <source>
        <dbReference type="Proteomes" id="UP000594638"/>
    </source>
</evidence>
<dbReference type="AlphaFoldDB" id="A0A8S0UYT1"/>
<dbReference type="InterPro" id="IPR058770">
    <property type="entry name" value="PWI_ABCF3"/>
</dbReference>
<gene>
    <name evidence="2" type="ORF">OLEA9_A036982</name>
</gene>
<name>A0A8S0UYT1_OLEEU</name>
<protein>
    <submittedName>
        <fullName evidence="2">ABC transporter F family member 3</fullName>
    </submittedName>
</protein>
<keyword evidence="3" id="KW-1185">Reference proteome</keyword>
<proteinExistence type="predicted"/>
<dbReference type="OrthoDB" id="2110130at2759"/>
<sequence>MVHEVIGRRITDVDQPIVNYIINVDGEDFDFGVDGEGAFEALGELLVDSGCVTDDSECCSVCSKISEKFGKHGFVEAKPTVRSLLAPLRMYDGMDEEEAPKKKPEPVDGPLLTECDEMKLERRKREEDRQREAQYQNHLEEMEAVKARMPAALLEGMVQVKQPSSALQCVLNSDFERTQLLEEEVHLLALQREMDLEGEAGKSSGELNIGVDKIAIAQRLEEIYKRLEFMDAYSAEIAK</sequence>
<organism evidence="2 3">
    <name type="scientific">Olea europaea subsp. europaea</name>
    <dbReference type="NCBI Taxonomy" id="158383"/>
    <lineage>
        <taxon>Eukaryota</taxon>
        <taxon>Viridiplantae</taxon>
        <taxon>Streptophyta</taxon>
        <taxon>Embryophyta</taxon>
        <taxon>Tracheophyta</taxon>
        <taxon>Spermatophyta</taxon>
        <taxon>Magnoliopsida</taxon>
        <taxon>eudicotyledons</taxon>
        <taxon>Gunneridae</taxon>
        <taxon>Pentapetalae</taxon>
        <taxon>asterids</taxon>
        <taxon>lamiids</taxon>
        <taxon>Lamiales</taxon>
        <taxon>Oleaceae</taxon>
        <taxon>Oleeae</taxon>
        <taxon>Olea</taxon>
    </lineage>
</organism>
<evidence type="ECO:0000313" key="2">
    <source>
        <dbReference type="EMBL" id="CAA3023572.1"/>
    </source>
</evidence>
<feature type="domain" description="ABCF3 PWI-like helical bundle" evidence="1">
    <location>
        <begin position="2"/>
        <end position="71"/>
    </location>
</feature>
<dbReference type="Gramene" id="OE9A036982T1">
    <property type="protein sequence ID" value="OE9A036982C1"/>
    <property type="gene ID" value="OE9A036982"/>
</dbReference>
<comment type="caution">
    <text evidence="2">The sequence shown here is derived from an EMBL/GenBank/DDBJ whole genome shotgun (WGS) entry which is preliminary data.</text>
</comment>
<reference evidence="2 3" key="1">
    <citation type="submission" date="2019-12" db="EMBL/GenBank/DDBJ databases">
        <authorList>
            <person name="Alioto T."/>
            <person name="Alioto T."/>
            <person name="Gomez Garrido J."/>
        </authorList>
    </citation>
    <scope>NUCLEOTIDE SEQUENCE [LARGE SCALE GENOMIC DNA]</scope>
</reference>
<dbReference type="Proteomes" id="UP000594638">
    <property type="component" value="Unassembled WGS sequence"/>
</dbReference>
<dbReference type="EMBL" id="CACTIH010009092">
    <property type="protein sequence ID" value="CAA3023572.1"/>
    <property type="molecule type" value="Genomic_DNA"/>
</dbReference>
<evidence type="ECO:0000259" key="1">
    <source>
        <dbReference type="Pfam" id="PF26051"/>
    </source>
</evidence>
<accession>A0A8S0UYT1</accession>